<keyword evidence="1" id="KW-0472">Membrane</keyword>
<gene>
    <name evidence="2" type="ORF">WOLCODRAFT_21402</name>
</gene>
<feature type="transmembrane region" description="Helical" evidence="1">
    <location>
        <begin position="110"/>
        <end position="132"/>
    </location>
</feature>
<protein>
    <submittedName>
        <fullName evidence="2">Uncharacterized protein</fullName>
    </submittedName>
</protein>
<dbReference type="OrthoDB" id="2746957at2759"/>
<keyword evidence="3" id="KW-1185">Reference proteome</keyword>
<keyword evidence="1" id="KW-0812">Transmembrane</keyword>
<feature type="transmembrane region" description="Helical" evidence="1">
    <location>
        <begin position="12"/>
        <end position="33"/>
    </location>
</feature>
<sequence length="177" mass="19791">MAQTAEQSGSLHLGDTLGAIFFGITTMQTYIYYKRSENDPLVMTGLYDLMAHEHRLHTFGEFLSAKMILDILHTIMITHSVYTYAVVNFAHPDALSKEIWFILMRIHKSAYLDVSIDQLIIGLIAFALALGFQLENNPVSSTIDRFSALTTRIIKSLIYASLSPDAFNGIMISAVLL</sequence>
<dbReference type="STRING" id="742152.A0A2H3JAJ0"/>
<evidence type="ECO:0000313" key="3">
    <source>
        <dbReference type="Proteomes" id="UP000218811"/>
    </source>
</evidence>
<dbReference type="OMA" id="HTIMITH"/>
<proteinExistence type="predicted"/>
<evidence type="ECO:0000313" key="2">
    <source>
        <dbReference type="EMBL" id="PCH39282.1"/>
    </source>
</evidence>
<dbReference type="EMBL" id="KB467976">
    <property type="protein sequence ID" value="PCH39282.1"/>
    <property type="molecule type" value="Genomic_DNA"/>
</dbReference>
<name>A0A2H3JAJ0_WOLCO</name>
<accession>A0A2H3JAJ0</accession>
<evidence type="ECO:0000256" key="1">
    <source>
        <dbReference type="SAM" id="Phobius"/>
    </source>
</evidence>
<dbReference type="Proteomes" id="UP000218811">
    <property type="component" value="Unassembled WGS sequence"/>
</dbReference>
<organism evidence="2 3">
    <name type="scientific">Wolfiporia cocos (strain MD-104)</name>
    <name type="common">Brown rot fungus</name>
    <dbReference type="NCBI Taxonomy" id="742152"/>
    <lineage>
        <taxon>Eukaryota</taxon>
        <taxon>Fungi</taxon>
        <taxon>Dikarya</taxon>
        <taxon>Basidiomycota</taxon>
        <taxon>Agaricomycotina</taxon>
        <taxon>Agaricomycetes</taxon>
        <taxon>Polyporales</taxon>
        <taxon>Phaeolaceae</taxon>
        <taxon>Wolfiporia</taxon>
    </lineage>
</organism>
<reference evidence="2 3" key="1">
    <citation type="journal article" date="2012" name="Science">
        <title>The Paleozoic origin of enzymatic lignin decomposition reconstructed from 31 fungal genomes.</title>
        <authorList>
            <person name="Floudas D."/>
            <person name="Binder M."/>
            <person name="Riley R."/>
            <person name="Barry K."/>
            <person name="Blanchette R.A."/>
            <person name="Henrissat B."/>
            <person name="Martinez A.T."/>
            <person name="Otillar R."/>
            <person name="Spatafora J.W."/>
            <person name="Yadav J.S."/>
            <person name="Aerts A."/>
            <person name="Benoit I."/>
            <person name="Boyd A."/>
            <person name="Carlson A."/>
            <person name="Copeland A."/>
            <person name="Coutinho P.M."/>
            <person name="de Vries R.P."/>
            <person name="Ferreira P."/>
            <person name="Findley K."/>
            <person name="Foster B."/>
            <person name="Gaskell J."/>
            <person name="Glotzer D."/>
            <person name="Gorecki P."/>
            <person name="Heitman J."/>
            <person name="Hesse C."/>
            <person name="Hori C."/>
            <person name="Igarashi K."/>
            <person name="Jurgens J.A."/>
            <person name="Kallen N."/>
            <person name="Kersten P."/>
            <person name="Kohler A."/>
            <person name="Kuees U."/>
            <person name="Kumar T.K.A."/>
            <person name="Kuo A."/>
            <person name="LaButti K."/>
            <person name="Larrondo L.F."/>
            <person name="Lindquist E."/>
            <person name="Ling A."/>
            <person name="Lombard V."/>
            <person name="Lucas S."/>
            <person name="Lundell T."/>
            <person name="Martin R."/>
            <person name="McLaughlin D.J."/>
            <person name="Morgenstern I."/>
            <person name="Morin E."/>
            <person name="Murat C."/>
            <person name="Nagy L.G."/>
            <person name="Nolan M."/>
            <person name="Ohm R.A."/>
            <person name="Patyshakuliyeva A."/>
            <person name="Rokas A."/>
            <person name="Ruiz-Duenas F.J."/>
            <person name="Sabat G."/>
            <person name="Salamov A."/>
            <person name="Samejima M."/>
            <person name="Schmutz J."/>
            <person name="Slot J.C."/>
            <person name="St John F."/>
            <person name="Stenlid J."/>
            <person name="Sun H."/>
            <person name="Sun S."/>
            <person name="Syed K."/>
            <person name="Tsang A."/>
            <person name="Wiebenga A."/>
            <person name="Young D."/>
            <person name="Pisabarro A."/>
            <person name="Eastwood D.C."/>
            <person name="Martin F."/>
            <person name="Cullen D."/>
            <person name="Grigoriev I.V."/>
            <person name="Hibbett D.S."/>
        </authorList>
    </citation>
    <scope>NUCLEOTIDE SEQUENCE [LARGE SCALE GENOMIC DNA]</scope>
    <source>
        <strain evidence="2 3">MD-104</strain>
    </source>
</reference>
<dbReference type="AlphaFoldDB" id="A0A2H3JAJ0"/>
<feature type="transmembrane region" description="Helical" evidence="1">
    <location>
        <begin position="71"/>
        <end position="90"/>
    </location>
</feature>
<keyword evidence="1" id="KW-1133">Transmembrane helix</keyword>